<proteinExistence type="predicted"/>
<feature type="non-terminal residue" evidence="1">
    <location>
        <position position="1"/>
    </location>
</feature>
<sequence>LTASERLSLKHWIAWKKTNGTVQAYIEHGHVLQEETNTTIFSLYSVRKLATKITGLQPIKIDICPNSCIAYSGEFEQLTACPYKKKGKICGQPRYRPHSKATLKPKPRAQMMSLPLIATIQALFANADTSDLIRSRDRCLKETLKLVAEASRFSDFASGTVHRHHYQAQGLFQDQRDIALALSTDGAQLTMKKQSDTWVLILELLNFPAELRYKTKNVVIPLAIPGPQPPGHIESFLFGLF</sequence>
<comment type="caution">
    <text evidence="1">The sequence shown here is derived from an EMBL/GenBank/DDBJ whole genome shotgun (WGS) entry which is preliminary data.</text>
</comment>
<organism evidence="1 2">
    <name type="scientific">Auriscalpium vulgare</name>
    <dbReference type="NCBI Taxonomy" id="40419"/>
    <lineage>
        <taxon>Eukaryota</taxon>
        <taxon>Fungi</taxon>
        <taxon>Dikarya</taxon>
        <taxon>Basidiomycota</taxon>
        <taxon>Agaricomycotina</taxon>
        <taxon>Agaricomycetes</taxon>
        <taxon>Russulales</taxon>
        <taxon>Auriscalpiaceae</taxon>
        <taxon>Auriscalpium</taxon>
    </lineage>
</organism>
<evidence type="ECO:0000313" key="1">
    <source>
        <dbReference type="EMBL" id="KAI0039343.1"/>
    </source>
</evidence>
<protein>
    <submittedName>
        <fullName evidence="1">Uncharacterized protein</fullName>
    </submittedName>
</protein>
<name>A0ACB8R5N6_9AGAM</name>
<dbReference type="EMBL" id="MU276317">
    <property type="protein sequence ID" value="KAI0039343.1"/>
    <property type="molecule type" value="Genomic_DNA"/>
</dbReference>
<reference evidence="1" key="2">
    <citation type="journal article" date="2022" name="New Phytol.">
        <title>Evolutionary transition to the ectomycorrhizal habit in the genomes of a hyperdiverse lineage of mushroom-forming fungi.</title>
        <authorList>
            <person name="Looney B."/>
            <person name="Miyauchi S."/>
            <person name="Morin E."/>
            <person name="Drula E."/>
            <person name="Courty P.E."/>
            <person name="Kohler A."/>
            <person name="Kuo A."/>
            <person name="LaButti K."/>
            <person name="Pangilinan J."/>
            <person name="Lipzen A."/>
            <person name="Riley R."/>
            <person name="Andreopoulos W."/>
            <person name="He G."/>
            <person name="Johnson J."/>
            <person name="Nolan M."/>
            <person name="Tritt A."/>
            <person name="Barry K.W."/>
            <person name="Grigoriev I.V."/>
            <person name="Nagy L.G."/>
            <person name="Hibbett D."/>
            <person name="Henrissat B."/>
            <person name="Matheny P.B."/>
            <person name="Labbe J."/>
            <person name="Martin F.M."/>
        </authorList>
    </citation>
    <scope>NUCLEOTIDE SEQUENCE</scope>
    <source>
        <strain evidence="1">FP105234-sp</strain>
    </source>
</reference>
<evidence type="ECO:0000313" key="2">
    <source>
        <dbReference type="Proteomes" id="UP000814033"/>
    </source>
</evidence>
<gene>
    <name evidence="1" type="ORF">FA95DRAFT_1459184</name>
</gene>
<dbReference type="Proteomes" id="UP000814033">
    <property type="component" value="Unassembled WGS sequence"/>
</dbReference>
<feature type="non-terminal residue" evidence="1">
    <location>
        <position position="241"/>
    </location>
</feature>
<reference evidence="1" key="1">
    <citation type="submission" date="2021-02" db="EMBL/GenBank/DDBJ databases">
        <authorList>
            <consortium name="DOE Joint Genome Institute"/>
            <person name="Ahrendt S."/>
            <person name="Looney B.P."/>
            <person name="Miyauchi S."/>
            <person name="Morin E."/>
            <person name="Drula E."/>
            <person name="Courty P.E."/>
            <person name="Chicoki N."/>
            <person name="Fauchery L."/>
            <person name="Kohler A."/>
            <person name="Kuo A."/>
            <person name="Labutti K."/>
            <person name="Pangilinan J."/>
            <person name="Lipzen A."/>
            <person name="Riley R."/>
            <person name="Andreopoulos W."/>
            <person name="He G."/>
            <person name="Johnson J."/>
            <person name="Barry K.W."/>
            <person name="Grigoriev I.V."/>
            <person name="Nagy L."/>
            <person name="Hibbett D."/>
            <person name="Henrissat B."/>
            <person name="Matheny P.B."/>
            <person name="Labbe J."/>
            <person name="Martin F."/>
        </authorList>
    </citation>
    <scope>NUCLEOTIDE SEQUENCE</scope>
    <source>
        <strain evidence="1">FP105234-sp</strain>
    </source>
</reference>
<keyword evidence="2" id="KW-1185">Reference proteome</keyword>
<accession>A0ACB8R5N6</accession>